<dbReference type="EMBL" id="FOGM01000028">
    <property type="protein sequence ID" value="SES23618.1"/>
    <property type="molecule type" value="Genomic_DNA"/>
</dbReference>
<proteinExistence type="predicted"/>
<reference evidence="1 2" key="1">
    <citation type="submission" date="2016-10" db="EMBL/GenBank/DDBJ databases">
        <authorList>
            <person name="de Groot N.N."/>
        </authorList>
    </citation>
    <scope>NUCLEOTIDE SEQUENCE [LARGE SCALE GENOMIC DNA]</scope>
    <source>
        <strain evidence="1 2">VTM2R47</strain>
    </source>
</reference>
<evidence type="ECO:0000313" key="2">
    <source>
        <dbReference type="Proteomes" id="UP000182712"/>
    </source>
</evidence>
<dbReference type="Proteomes" id="UP000182712">
    <property type="component" value="Unassembled WGS sequence"/>
</dbReference>
<organism evidence="1 2">
    <name type="scientific">Streptococcus gallolyticus</name>
    <dbReference type="NCBI Taxonomy" id="315405"/>
    <lineage>
        <taxon>Bacteria</taxon>
        <taxon>Bacillati</taxon>
        <taxon>Bacillota</taxon>
        <taxon>Bacilli</taxon>
        <taxon>Lactobacillales</taxon>
        <taxon>Streptococcaceae</taxon>
        <taxon>Streptococcus</taxon>
    </lineage>
</organism>
<protein>
    <recommendedName>
        <fullName evidence="3">Transposase</fullName>
    </recommendedName>
</protein>
<feature type="non-terminal residue" evidence="1">
    <location>
        <position position="1"/>
    </location>
</feature>
<evidence type="ECO:0000313" key="1">
    <source>
        <dbReference type="EMBL" id="SES23618.1"/>
    </source>
</evidence>
<sequence>KHVPQLEKYYNLYQLLLFHLQEKNIEQFFGLIQEALPQLNHPFKIALTLLNSLILTLNLKQPINSSKILNVMLLVTGTLTTLKNAFTSL</sequence>
<gene>
    <name evidence="1" type="ORF">SAMN04487840_1286</name>
</gene>
<name>A0A1H9VPY5_9STRE</name>
<accession>A0A1H9VPY5</accession>
<evidence type="ECO:0008006" key="3">
    <source>
        <dbReference type="Google" id="ProtNLM"/>
    </source>
</evidence>
<dbReference type="AlphaFoldDB" id="A0A1H9VPY5"/>